<dbReference type="Proteomes" id="UP001596407">
    <property type="component" value="Unassembled WGS sequence"/>
</dbReference>
<dbReference type="AlphaFoldDB" id="A0ABD5WQU1"/>
<dbReference type="EMBL" id="JBHSZH010000005">
    <property type="protein sequence ID" value="MFC7080188.1"/>
    <property type="molecule type" value="Genomic_DNA"/>
</dbReference>
<proteinExistence type="predicted"/>
<protein>
    <submittedName>
        <fullName evidence="2">Uncharacterized protein</fullName>
    </submittedName>
</protein>
<feature type="region of interest" description="Disordered" evidence="1">
    <location>
        <begin position="16"/>
        <end position="91"/>
    </location>
</feature>
<evidence type="ECO:0000256" key="1">
    <source>
        <dbReference type="SAM" id="MobiDB-lite"/>
    </source>
</evidence>
<reference evidence="2 3" key="1">
    <citation type="journal article" date="2019" name="Int. J. Syst. Evol. Microbiol.">
        <title>The Global Catalogue of Microorganisms (GCM) 10K type strain sequencing project: providing services to taxonomists for standard genome sequencing and annotation.</title>
        <authorList>
            <consortium name="The Broad Institute Genomics Platform"/>
            <consortium name="The Broad Institute Genome Sequencing Center for Infectious Disease"/>
            <person name="Wu L."/>
            <person name="Ma J."/>
        </authorList>
    </citation>
    <scope>NUCLEOTIDE SEQUENCE [LARGE SCALE GENOMIC DNA]</scope>
    <source>
        <strain evidence="2 3">DT72</strain>
    </source>
</reference>
<feature type="compositionally biased region" description="Polar residues" evidence="1">
    <location>
        <begin position="25"/>
        <end position="44"/>
    </location>
</feature>
<evidence type="ECO:0000313" key="2">
    <source>
        <dbReference type="EMBL" id="MFC7080188.1"/>
    </source>
</evidence>
<dbReference type="RefSeq" id="WP_382210451.1">
    <property type="nucleotide sequence ID" value="NZ_JBHSZH010000005.1"/>
</dbReference>
<evidence type="ECO:0000313" key="3">
    <source>
        <dbReference type="Proteomes" id="UP001596407"/>
    </source>
</evidence>
<gene>
    <name evidence="2" type="ORF">ACFQJ6_08725</name>
</gene>
<keyword evidence="3" id="KW-1185">Reference proteome</keyword>
<name>A0ABD5WQU1_9EURY</name>
<accession>A0ABD5WQU1</accession>
<comment type="caution">
    <text evidence="2">The sequence shown here is derived from an EMBL/GenBank/DDBJ whole genome shotgun (WGS) entry which is preliminary data.</text>
</comment>
<organism evidence="2 3">
    <name type="scientific">Halorussus caseinilyticus</name>
    <dbReference type="NCBI Taxonomy" id="3034025"/>
    <lineage>
        <taxon>Archaea</taxon>
        <taxon>Methanobacteriati</taxon>
        <taxon>Methanobacteriota</taxon>
        <taxon>Stenosarchaea group</taxon>
        <taxon>Halobacteria</taxon>
        <taxon>Halobacteriales</taxon>
        <taxon>Haladaptataceae</taxon>
        <taxon>Halorussus</taxon>
    </lineage>
</organism>
<sequence>MTWAVYTAAKMAVRWARPASGANVPASTPPNSEQATGGSMNTGWTCEASARAAGTTPDSRREMGMVPSDGSETHKISGRSVSAIGTSPRLR</sequence>